<evidence type="ECO:0000313" key="2">
    <source>
        <dbReference type="EMBL" id="KAK5049503.1"/>
    </source>
</evidence>
<sequence length="105" mass="11936">MSSSNTSRRSGTHELHRYLYDDSNLVDRLHQGSRTHALRLGATTPRQVAPDGKANHSQSSPAASRQKRRDTAAVRQLERDMDARTDAQMLRTARQDQANRDLWPK</sequence>
<evidence type="ECO:0000256" key="1">
    <source>
        <dbReference type="SAM" id="MobiDB-lite"/>
    </source>
</evidence>
<organism evidence="2 3">
    <name type="scientific">Exophiala bonariae</name>
    <dbReference type="NCBI Taxonomy" id="1690606"/>
    <lineage>
        <taxon>Eukaryota</taxon>
        <taxon>Fungi</taxon>
        <taxon>Dikarya</taxon>
        <taxon>Ascomycota</taxon>
        <taxon>Pezizomycotina</taxon>
        <taxon>Eurotiomycetes</taxon>
        <taxon>Chaetothyriomycetidae</taxon>
        <taxon>Chaetothyriales</taxon>
        <taxon>Herpotrichiellaceae</taxon>
        <taxon>Exophiala</taxon>
    </lineage>
</organism>
<dbReference type="AlphaFoldDB" id="A0AAV9N4U4"/>
<keyword evidence="3" id="KW-1185">Reference proteome</keyword>
<feature type="compositionally biased region" description="Basic and acidic residues" evidence="1">
    <location>
        <begin position="69"/>
        <end position="85"/>
    </location>
</feature>
<dbReference type="EMBL" id="JAVRRD010000019">
    <property type="protein sequence ID" value="KAK5049503.1"/>
    <property type="molecule type" value="Genomic_DNA"/>
</dbReference>
<proteinExistence type="predicted"/>
<feature type="compositionally biased region" description="Basic and acidic residues" evidence="1">
    <location>
        <begin position="93"/>
        <end position="105"/>
    </location>
</feature>
<dbReference type="GeneID" id="89972610"/>
<feature type="region of interest" description="Disordered" evidence="1">
    <location>
        <begin position="36"/>
        <end position="105"/>
    </location>
</feature>
<accession>A0AAV9N4U4</accession>
<name>A0AAV9N4U4_9EURO</name>
<gene>
    <name evidence="2" type="ORF">LTR84_004432</name>
</gene>
<protein>
    <submittedName>
        <fullName evidence="2">Uncharacterized protein</fullName>
    </submittedName>
</protein>
<dbReference type="Proteomes" id="UP001358417">
    <property type="component" value="Unassembled WGS sequence"/>
</dbReference>
<dbReference type="RefSeq" id="XP_064704548.1">
    <property type="nucleotide sequence ID" value="XM_064848009.1"/>
</dbReference>
<comment type="caution">
    <text evidence="2">The sequence shown here is derived from an EMBL/GenBank/DDBJ whole genome shotgun (WGS) entry which is preliminary data.</text>
</comment>
<reference evidence="2 3" key="1">
    <citation type="submission" date="2023-08" db="EMBL/GenBank/DDBJ databases">
        <title>Black Yeasts Isolated from many extreme environments.</title>
        <authorList>
            <person name="Coleine C."/>
            <person name="Stajich J.E."/>
            <person name="Selbmann L."/>
        </authorList>
    </citation>
    <scope>NUCLEOTIDE SEQUENCE [LARGE SCALE GENOMIC DNA]</scope>
    <source>
        <strain evidence="2 3">CCFEE 5792</strain>
    </source>
</reference>
<evidence type="ECO:0000313" key="3">
    <source>
        <dbReference type="Proteomes" id="UP001358417"/>
    </source>
</evidence>